<dbReference type="GO" id="GO:0006952">
    <property type="term" value="P:defense response"/>
    <property type="evidence" value="ECO:0007669"/>
    <property type="project" value="InterPro"/>
</dbReference>
<dbReference type="EMBL" id="VUJU01000984">
    <property type="protein sequence ID" value="KAF0767361.1"/>
    <property type="molecule type" value="Genomic_DNA"/>
</dbReference>
<comment type="similarity">
    <text evidence="1 4">Belongs to the glycosyl hydrolase 56 family.</text>
</comment>
<dbReference type="SUPFAM" id="SSF51445">
    <property type="entry name" value="(Trans)glycosidases"/>
    <property type="match status" value="1"/>
</dbReference>
<keyword evidence="4" id="KW-0326">Glycosidase</keyword>
<dbReference type="AlphaFoldDB" id="A0A6G0Z958"/>
<dbReference type="InterPro" id="IPR017853">
    <property type="entry name" value="GH"/>
</dbReference>
<evidence type="ECO:0000313" key="5">
    <source>
        <dbReference type="EMBL" id="KAF0767361.1"/>
    </source>
</evidence>
<evidence type="ECO:0000256" key="2">
    <source>
        <dbReference type="ARBA" id="ARBA00023157"/>
    </source>
</evidence>
<dbReference type="InterPro" id="IPR001329">
    <property type="entry name" value="Venom_Hyaluronidase"/>
</dbReference>
<organism evidence="5 6">
    <name type="scientific">Aphis craccivora</name>
    <name type="common">Cowpea aphid</name>
    <dbReference type="NCBI Taxonomy" id="307492"/>
    <lineage>
        <taxon>Eukaryota</taxon>
        <taxon>Metazoa</taxon>
        <taxon>Ecdysozoa</taxon>
        <taxon>Arthropoda</taxon>
        <taxon>Hexapoda</taxon>
        <taxon>Insecta</taxon>
        <taxon>Pterygota</taxon>
        <taxon>Neoptera</taxon>
        <taxon>Paraneoptera</taxon>
        <taxon>Hemiptera</taxon>
        <taxon>Sternorrhyncha</taxon>
        <taxon>Aphidomorpha</taxon>
        <taxon>Aphidoidea</taxon>
        <taxon>Aphididae</taxon>
        <taxon>Aphidini</taxon>
        <taxon>Aphis</taxon>
        <taxon>Aphis</taxon>
    </lineage>
</organism>
<dbReference type="Proteomes" id="UP000478052">
    <property type="component" value="Unassembled WGS sequence"/>
</dbReference>
<reference evidence="5 6" key="1">
    <citation type="submission" date="2019-08" db="EMBL/GenBank/DDBJ databases">
        <title>Whole genome of Aphis craccivora.</title>
        <authorList>
            <person name="Voronova N.V."/>
            <person name="Shulinski R.S."/>
            <person name="Bandarenka Y.V."/>
            <person name="Zhorov D.G."/>
            <person name="Warner D."/>
        </authorList>
    </citation>
    <scope>NUCLEOTIDE SEQUENCE [LARGE SCALE GENOMIC DNA]</scope>
    <source>
        <strain evidence="5">180601</strain>
        <tissue evidence="5">Whole Body</tissue>
    </source>
</reference>
<comment type="caution">
    <text evidence="5">The sequence shown here is derived from an EMBL/GenBank/DDBJ whole genome shotgun (WGS) entry which is preliminary data.</text>
</comment>
<evidence type="ECO:0000313" key="6">
    <source>
        <dbReference type="Proteomes" id="UP000478052"/>
    </source>
</evidence>
<dbReference type="OrthoDB" id="5796153at2759"/>
<dbReference type="Gene3D" id="3.20.20.70">
    <property type="entry name" value="Aldolase class I"/>
    <property type="match status" value="1"/>
</dbReference>
<dbReference type="PANTHER" id="PTHR11769:SF35">
    <property type="entry name" value="HYALURONIDASE"/>
    <property type="match status" value="1"/>
</dbReference>
<keyword evidence="6" id="KW-1185">Reference proteome</keyword>
<accession>A0A6G0Z958</accession>
<dbReference type="GO" id="GO:0004415">
    <property type="term" value="F:hyalurononglucosaminidase activity"/>
    <property type="evidence" value="ECO:0007669"/>
    <property type="project" value="UniProtKB-UniRule"/>
</dbReference>
<dbReference type="InterPro" id="IPR013785">
    <property type="entry name" value="Aldolase_TIM"/>
</dbReference>
<dbReference type="GO" id="GO:0030214">
    <property type="term" value="P:hyaluronan catabolic process"/>
    <property type="evidence" value="ECO:0007669"/>
    <property type="project" value="TreeGrafter"/>
</dbReference>
<evidence type="ECO:0000256" key="3">
    <source>
        <dbReference type="ARBA" id="ARBA00023180"/>
    </source>
</evidence>
<dbReference type="PANTHER" id="PTHR11769">
    <property type="entry name" value="HYALURONIDASE"/>
    <property type="match status" value="1"/>
</dbReference>
<name>A0A6G0Z958_APHCR</name>
<sequence>MYEENFGSLSLYKDYSMEIEKYNHPHWQKEDLLREASRKFEKAATQFLKRTLQVAKSLRPNANWGYYGYPFCFNYTPKNDQAKCSSNVMKNNEKSKWLFEESTAIYPSLYFKYENMSSEKRAKFMQGRMVEAIRVGKMSNSKKFVYPYTWIKYYDTKQFVEKVDLLNSFSIPKKNEASGVIIWGASNDVNSEKKCKAMHNYLTGVIGPTLKTFYKSNRKAVKKKRRAKVESIFDYFI</sequence>
<dbReference type="InterPro" id="IPR018155">
    <property type="entry name" value="Hyaluronidase"/>
</dbReference>
<evidence type="ECO:0000256" key="4">
    <source>
        <dbReference type="RuleBase" id="RU610713"/>
    </source>
</evidence>
<gene>
    <name evidence="5" type="ORF">FWK35_00019283</name>
</gene>
<comment type="catalytic activity">
    <reaction evidence="4">
        <text>Random hydrolysis of (1-&gt;4)-linkages between N-acetyl-beta-D-glucosamine and D-glucuronate residues in hyaluronate.</text>
        <dbReference type="EC" id="3.2.1.35"/>
    </reaction>
</comment>
<dbReference type="Pfam" id="PF01630">
    <property type="entry name" value="Glyco_hydro_56"/>
    <property type="match status" value="1"/>
</dbReference>
<dbReference type="PRINTS" id="PR00846">
    <property type="entry name" value="GLHYDRLASE56"/>
</dbReference>
<dbReference type="GO" id="GO:0005975">
    <property type="term" value="P:carbohydrate metabolic process"/>
    <property type="evidence" value="ECO:0007669"/>
    <property type="project" value="InterPro"/>
</dbReference>
<feature type="non-terminal residue" evidence="5">
    <location>
        <position position="237"/>
    </location>
</feature>
<proteinExistence type="inferred from homology"/>
<evidence type="ECO:0000256" key="1">
    <source>
        <dbReference type="ARBA" id="ARBA00008871"/>
    </source>
</evidence>
<keyword evidence="3" id="KW-0325">Glycoprotein</keyword>
<protein>
    <recommendedName>
        <fullName evidence="4">Hyaluronidase</fullName>
        <ecNumber evidence="4">3.2.1.35</ecNumber>
    </recommendedName>
</protein>
<dbReference type="EC" id="3.2.1.35" evidence="4"/>
<dbReference type="PRINTS" id="PR00847">
    <property type="entry name" value="HYALURONDASE"/>
</dbReference>
<keyword evidence="4" id="KW-0378">Hydrolase</keyword>
<keyword evidence="2" id="KW-1015">Disulfide bond</keyword>